<dbReference type="EMBL" id="GEEE01007451">
    <property type="protein sequence ID" value="JAP55774.1"/>
    <property type="molecule type" value="Transcribed_RNA"/>
</dbReference>
<dbReference type="InterPro" id="IPR011992">
    <property type="entry name" value="EF-hand-dom_pair"/>
</dbReference>
<evidence type="ECO:0000313" key="5">
    <source>
        <dbReference type="EMBL" id="JAP55774.1"/>
    </source>
</evidence>
<feature type="domain" description="EF-hand" evidence="4">
    <location>
        <begin position="303"/>
        <end position="338"/>
    </location>
</feature>
<feature type="region of interest" description="Disordered" evidence="3">
    <location>
        <begin position="1"/>
        <end position="24"/>
    </location>
</feature>
<name>A0A0X3PVE0_SCHSO</name>
<evidence type="ECO:0000256" key="3">
    <source>
        <dbReference type="SAM" id="MobiDB-lite"/>
    </source>
</evidence>
<evidence type="ECO:0000256" key="1">
    <source>
        <dbReference type="ARBA" id="ARBA00022737"/>
    </source>
</evidence>
<feature type="domain" description="EF-hand" evidence="4">
    <location>
        <begin position="376"/>
        <end position="411"/>
    </location>
</feature>
<dbReference type="PROSITE" id="PS50222">
    <property type="entry name" value="EF_HAND_2"/>
    <property type="match status" value="3"/>
</dbReference>
<dbReference type="CDD" id="cd00051">
    <property type="entry name" value="EFh"/>
    <property type="match status" value="1"/>
</dbReference>
<dbReference type="PANTHER" id="PTHR23048:SF0">
    <property type="entry name" value="CALMODULIN LIKE 3"/>
    <property type="match status" value="1"/>
</dbReference>
<evidence type="ECO:0000259" key="4">
    <source>
        <dbReference type="PROSITE" id="PS50222"/>
    </source>
</evidence>
<proteinExistence type="predicted"/>
<dbReference type="Gene3D" id="1.10.238.10">
    <property type="entry name" value="EF-hand"/>
    <property type="match status" value="3"/>
</dbReference>
<keyword evidence="1" id="KW-0677">Repeat</keyword>
<dbReference type="GO" id="GO:0005509">
    <property type="term" value="F:calcium ion binding"/>
    <property type="evidence" value="ECO:0007669"/>
    <property type="project" value="InterPro"/>
</dbReference>
<dbReference type="FunFam" id="1.10.238.10:FF:000001">
    <property type="entry name" value="Calmodulin 1"/>
    <property type="match status" value="1"/>
</dbReference>
<feature type="domain" description="EF-hand" evidence="4">
    <location>
        <begin position="412"/>
        <end position="444"/>
    </location>
</feature>
<dbReference type="GO" id="GO:0016460">
    <property type="term" value="C:myosin II complex"/>
    <property type="evidence" value="ECO:0007669"/>
    <property type="project" value="TreeGrafter"/>
</dbReference>
<feature type="compositionally biased region" description="Polar residues" evidence="3">
    <location>
        <begin position="8"/>
        <end position="17"/>
    </location>
</feature>
<dbReference type="SMART" id="SM00054">
    <property type="entry name" value="EFh"/>
    <property type="match status" value="4"/>
</dbReference>
<sequence>MGGLANQWPENGFNTCRSGHRRQSPHRVVFREVPAGHTFRSDEERLPDSHGNRHMTLLDTRPDEFSALKSPVKFTNMLTFWHDSGDSGLSAGYPSPSLPSLTYAAVYTLKDSTNDSWSRCLNDCPHLSFNHNALPTGAYWQPNHGAVYGRIRQRPSFCNHAGSDWEDFRVEIEAFGCRYRRGNRNRHCTHHPPGCPDLQQHTGTLLPERSQSESNYRPYAQATGGSPLGSDVPAGVGIRARTVRLSISALNPIYRRQSLNARLRQFCARLKRDRLPSEKRIRWRKYLLNKMAIEMDDFTIQEEQVKLATEVFKKFDKRGQDKISTNDLGPAFRALNLTIKPDLLKEWADQVDDDATGFIDLKGFLIVYGKKLQDDQDEKDLREAFRVLDKNRRGEIDVEDLRWILKSLGDDLTEEEIDEMIRDTDTDGSGFVDFDEFKKLMTSE</sequence>
<dbReference type="SUPFAM" id="SSF47473">
    <property type="entry name" value="EF-hand"/>
    <property type="match status" value="1"/>
</dbReference>
<dbReference type="EMBL" id="GEEE01005614">
    <property type="protein sequence ID" value="JAP57611.1"/>
    <property type="molecule type" value="Transcribed_RNA"/>
</dbReference>
<gene>
    <name evidence="5" type="primary">SM20</name>
    <name evidence="5" type="ORF">TR92219</name>
</gene>
<dbReference type="AlphaFoldDB" id="A0A0X3PVE0"/>
<keyword evidence="2" id="KW-0106">Calcium</keyword>
<organism evidence="5">
    <name type="scientific">Schistocephalus solidus</name>
    <name type="common">Tapeworm</name>
    <dbReference type="NCBI Taxonomy" id="70667"/>
    <lineage>
        <taxon>Eukaryota</taxon>
        <taxon>Metazoa</taxon>
        <taxon>Spiralia</taxon>
        <taxon>Lophotrochozoa</taxon>
        <taxon>Platyhelminthes</taxon>
        <taxon>Cestoda</taxon>
        <taxon>Eucestoda</taxon>
        <taxon>Diphyllobothriidea</taxon>
        <taxon>Diphyllobothriidae</taxon>
        <taxon>Schistocephalus</taxon>
    </lineage>
</organism>
<dbReference type="InterPro" id="IPR002048">
    <property type="entry name" value="EF_hand_dom"/>
</dbReference>
<protein>
    <submittedName>
        <fullName evidence="5">Calcium-binding protein</fullName>
    </submittedName>
</protein>
<dbReference type="InterPro" id="IPR050230">
    <property type="entry name" value="CALM/Myosin/TropC-like"/>
</dbReference>
<dbReference type="PANTHER" id="PTHR23048">
    <property type="entry name" value="MYOSIN LIGHT CHAIN 1, 3"/>
    <property type="match status" value="1"/>
</dbReference>
<dbReference type="InterPro" id="IPR018247">
    <property type="entry name" value="EF_Hand_1_Ca_BS"/>
</dbReference>
<dbReference type="PROSITE" id="PS00018">
    <property type="entry name" value="EF_HAND_1"/>
    <property type="match status" value="1"/>
</dbReference>
<accession>A0A0X3PVE0</accession>
<dbReference type="Pfam" id="PF13499">
    <property type="entry name" value="EF-hand_7"/>
    <property type="match status" value="1"/>
</dbReference>
<evidence type="ECO:0000256" key="2">
    <source>
        <dbReference type="ARBA" id="ARBA00022837"/>
    </source>
</evidence>
<reference evidence="5" key="1">
    <citation type="submission" date="2016-01" db="EMBL/GenBank/DDBJ databases">
        <title>Reference transcriptome for the parasite Schistocephalus solidus: insights into the molecular evolution of parasitism.</title>
        <authorList>
            <person name="Hebert F.O."/>
            <person name="Grambauer S."/>
            <person name="Barber I."/>
            <person name="Landry C.R."/>
            <person name="Aubin-Horth N."/>
        </authorList>
    </citation>
    <scope>NUCLEOTIDE SEQUENCE</scope>
</reference>